<proteinExistence type="predicted"/>
<dbReference type="EMBL" id="FRAB01000002">
    <property type="protein sequence ID" value="SHJ47442.1"/>
    <property type="molecule type" value="Genomic_DNA"/>
</dbReference>
<dbReference type="Proteomes" id="UP000184395">
    <property type="component" value="Unassembled WGS sequence"/>
</dbReference>
<gene>
    <name evidence="2" type="ORF">SAMN05192548_1002184</name>
</gene>
<protein>
    <submittedName>
        <fullName evidence="2">Uncharacterized protein</fullName>
    </submittedName>
</protein>
<evidence type="ECO:0000313" key="3">
    <source>
        <dbReference type="Proteomes" id="UP000184395"/>
    </source>
</evidence>
<accession>A0A1M6JLB9</accession>
<sequence>MTPTGQYGASIGRVSSQSNSPAVTRARMIAELGEPAVAKMDHIRSISVAAHGALMHAADTREELRGQWIRAQLSLNELGDLQRARMRHPEETAARESALQLAIRRYDQAQARHDTLAATYDQALALSGACVRLIKNRIGGFLVGQMISDMEWE</sequence>
<evidence type="ECO:0000256" key="1">
    <source>
        <dbReference type="SAM" id="MobiDB-lite"/>
    </source>
</evidence>
<dbReference type="AlphaFoldDB" id="A0A1M6JLB9"/>
<reference evidence="2 3" key="1">
    <citation type="submission" date="2016-11" db="EMBL/GenBank/DDBJ databases">
        <authorList>
            <person name="Jaros S."/>
            <person name="Januszkiewicz K."/>
            <person name="Wedrychowicz H."/>
        </authorList>
    </citation>
    <scope>NUCLEOTIDE SEQUENCE [LARGE SCALE GENOMIC DNA]</scope>
    <source>
        <strain evidence="2 3">LMG 20594</strain>
    </source>
</reference>
<dbReference type="STRING" id="169427.SAMN05192548_1002184"/>
<name>A0A1M6JLB9_9BURK</name>
<feature type="region of interest" description="Disordered" evidence="1">
    <location>
        <begin position="1"/>
        <end position="20"/>
    </location>
</feature>
<evidence type="ECO:0000313" key="2">
    <source>
        <dbReference type="EMBL" id="SHJ47442.1"/>
    </source>
</evidence>
<organism evidence="2 3">
    <name type="scientific">Paraburkholderia terricola</name>
    <dbReference type="NCBI Taxonomy" id="169427"/>
    <lineage>
        <taxon>Bacteria</taxon>
        <taxon>Pseudomonadati</taxon>
        <taxon>Pseudomonadota</taxon>
        <taxon>Betaproteobacteria</taxon>
        <taxon>Burkholderiales</taxon>
        <taxon>Burkholderiaceae</taxon>
        <taxon>Paraburkholderia</taxon>
    </lineage>
</organism>